<proteinExistence type="predicted"/>
<protein>
    <submittedName>
        <fullName evidence="2">Uncharacterized protein</fullName>
    </submittedName>
</protein>
<dbReference type="PANTHER" id="PTHR14659">
    <property type="entry name" value="ALPHA- AND GAMMA-ADAPTIN-BINDING PROTEIN P34"/>
    <property type="match status" value="1"/>
</dbReference>
<dbReference type="InterPro" id="IPR019341">
    <property type="entry name" value="Alpha/Gamma-adaptin-bd_p34"/>
</dbReference>
<sequence length="320" mass="35367">MATADASRILVLGADDSAQRHVASALFRLSGAKFDDAARDAVLPLTLKTKYYEADVELHLHDVVGNELSTALLHDAEEYEAMLWVVDASSHRGFVDVQRFVEKSMEELSFDVSLLVATRVEDAVSASHLTALEDWCHENAFEFVRVQSDSESNQTGESFAEKQGLERVLEALHCNMWRSMVMLPRDAAPSGFKDQETASPQIAGHPEENQHDGDAAVETSSTEPAAETTKDAKETGEQQAAKPAAPESHEDRLQASLSALGLRDGDDGDDDMEMLGNLISQVRRIRETGHTLSDEERRRQAERVAMQLWNLMGVDDDDEE</sequence>
<accession>A0AAD5LWI0</accession>
<keyword evidence="3" id="KW-1185">Reference proteome</keyword>
<feature type="compositionally biased region" description="Basic and acidic residues" evidence="1">
    <location>
        <begin position="205"/>
        <end position="214"/>
    </location>
</feature>
<dbReference type="EMBL" id="JAKCXM010000325">
    <property type="protein sequence ID" value="KAJ0395785.1"/>
    <property type="molecule type" value="Genomic_DNA"/>
</dbReference>
<dbReference type="Pfam" id="PF10199">
    <property type="entry name" value="Adaptin_binding"/>
    <property type="match status" value="1"/>
</dbReference>
<evidence type="ECO:0000313" key="2">
    <source>
        <dbReference type="EMBL" id="KAJ0395785.1"/>
    </source>
</evidence>
<evidence type="ECO:0000256" key="1">
    <source>
        <dbReference type="SAM" id="MobiDB-lite"/>
    </source>
</evidence>
<dbReference type="Gene3D" id="3.40.50.11960">
    <property type="match status" value="1"/>
</dbReference>
<organism evidence="2 3">
    <name type="scientific">Pythium insidiosum</name>
    <name type="common">Pythiosis disease agent</name>
    <dbReference type="NCBI Taxonomy" id="114742"/>
    <lineage>
        <taxon>Eukaryota</taxon>
        <taxon>Sar</taxon>
        <taxon>Stramenopiles</taxon>
        <taxon>Oomycota</taxon>
        <taxon>Peronosporomycetes</taxon>
        <taxon>Pythiales</taxon>
        <taxon>Pythiaceae</taxon>
        <taxon>Pythium</taxon>
    </lineage>
</organism>
<name>A0AAD5LWI0_PYTIN</name>
<feature type="region of interest" description="Disordered" evidence="1">
    <location>
        <begin position="188"/>
        <end position="252"/>
    </location>
</feature>
<dbReference type="PANTHER" id="PTHR14659:SF1">
    <property type="entry name" value="ALPHA- AND GAMMA-ADAPTIN-BINDING PROTEIN P34"/>
    <property type="match status" value="1"/>
</dbReference>
<reference evidence="2" key="1">
    <citation type="submission" date="2021-12" db="EMBL/GenBank/DDBJ databases">
        <title>Prjna785345.</title>
        <authorList>
            <person name="Rujirawat T."/>
            <person name="Krajaejun T."/>
        </authorList>
    </citation>
    <scope>NUCLEOTIDE SEQUENCE</scope>
    <source>
        <strain evidence="2">Pi057C3</strain>
    </source>
</reference>
<feature type="compositionally biased region" description="Low complexity" evidence="1">
    <location>
        <begin position="216"/>
        <end position="227"/>
    </location>
</feature>
<dbReference type="AlphaFoldDB" id="A0AAD5LWI0"/>
<dbReference type="Proteomes" id="UP001209570">
    <property type="component" value="Unassembled WGS sequence"/>
</dbReference>
<comment type="caution">
    <text evidence="2">The sequence shown here is derived from an EMBL/GenBank/DDBJ whole genome shotgun (WGS) entry which is preliminary data.</text>
</comment>
<gene>
    <name evidence="2" type="ORF">P43SY_007820</name>
</gene>
<evidence type="ECO:0000313" key="3">
    <source>
        <dbReference type="Proteomes" id="UP001209570"/>
    </source>
</evidence>